<evidence type="ECO:0000313" key="1">
    <source>
        <dbReference type="EMBL" id="NYT52210.1"/>
    </source>
</evidence>
<accession>A0A853GBH0</accession>
<gene>
    <name evidence="1" type="ORF">H0A74_01300</name>
</gene>
<comment type="caution">
    <text evidence="1">The sequence shown here is derived from an EMBL/GenBank/DDBJ whole genome shotgun (WGS) entry which is preliminary data.</text>
</comment>
<dbReference type="AlphaFoldDB" id="A0A853GBH0"/>
<name>A0A853GBH0_9GAMM</name>
<reference evidence="1 2" key="1">
    <citation type="submission" date="2020-05" db="EMBL/GenBank/DDBJ databases">
        <title>Horizontal transmission and recombination maintain forever young bacterial symbiont genomes.</title>
        <authorList>
            <person name="Russell S.L."/>
            <person name="Pepper-Tunick E."/>
            <person name="Svedberg J."/>
            <person name="Byrne A."/>
            <person name="Ruelas Castillo J."/>
            <person name="Vollmers C."/>
            <person name="Beinart R.A."/>
            <person name="Corbett-Detig R."/>
        </authorList>
    </citation>
    <scope>NUCLEOTIDE SEQUENCE [LARGE SCALE GENOMIC DNA]</scope>
    <source>
        <strain evidence="1">Monterey_2004</strain>
    </source>
</reference>
<evidence type="ECO:0000313" key="2">
    <source>
        <dbReference type="Proteomes" id="UP000525329"/>
    </source>
</evidence>
<dbReference type="Proteomes" id="UP000525329">
    <property type="component" value="Unassembled WGS sequence"/>
</dbReference>
<dbReference type="EMBL" id="JACCHU010000001">
    <property type="protein sequence ID" value="NYT52210.1"/>
    <property type="molecule type" value="Genomic_DNA"/>
</dbReference>
<organism evidence="1 2">
    <name type="scientific">Candidatus Vesicomyosocius endoextente</name>
    <dbReference type="NCBI Taxonomy" id="2738853"/>
    <lineage>
        <taxon>Bacteria</taxon>
        <taxon>Pseudomonadati</taxon>
        <taxon>Pseudomonadota</taxon>
        <taxon>Gammaproteobacteria</taxon>
        <taxon>Candidatus Pseudothioglobaceae</taxon>
        <taxon>Candidatus Vesicomyidisocius</taxon>
    </lineage>
</organism>
<sequence>MTLLGGIPFKNGNLVLTSQFLYYCPIQSVMAKQGILFLDKITSALPTVSTAVYQLILNRCLGDYIVSVIFTYLKL</sequence>
<protein>
    <submittedName>
        <fullName evidence="1">Uncharacterized protein</fullName>
    </submittedName>
</protein>
<proteinExistence type="predicted"/>